<feature type="region of interest" description="Disordered" evidence="1">
    <location>
        <begin position="70"/>
        <end position="90"/>
    </location>
</feature>
<keyword evidence="4" id="KW-1185">Reference proteome</keyword>
<feature type="region of interest" description="Disordered" evidence="1">
    <location>
        <begin position="1"/>
        <end position="49"/>
    </location>
</feature>
<reference evidence="3 4" key="1">
    <citation type="journal article" date="2023" name="Plants (Basel)">
        <title>Bridging the Gap: Combining Genomics and Transcriptomics Approaches to Understand Stylosanthes scabra, an Orphan Legume from the Brazilian Caatinga.</title>
        <authorList>
            <person name="Ferreira-Neto J.R.C."/>
            <person name="da Silva M.D."/>
            <person name="Binneck E."/>
            <person name="de Melo N.F."/>
            <person name="da Silva R.H."/>
            <person name="de Melo A.L.T.M."/>
            <person name="Pandolfi V."/>
            <person name="Bustamante F.O."/>
            <person name="Brasileiro-Vidal A.C."/>
            <person name="Benko-Iseppon A.M."/>
        </authorList>
    </citation>
    <scope>NUCLEOTIDE SEQUENCE [LARGE SCALE GENOMIC DNA]</scope>
    <source>
        <tissue evidence="3">Leaves</tissue>
    </source>
</reference>
<sequence>MQLQLVTTKVDKAIAAKDAEPTPAKDVEPAPPPAQDNVATEIPTTQDSQSALAVITDKVKRRPLKLQVKKGRPTRAVYPPPAASSTPPLSAETISRASSATAKKTASLSKFMPLRGSSVQGRKIIEDDCCEVFCVFGGFIIFFVLWHMNHLA</sequence>
<name>A0ABU6SBV2_9FABA</name>
<organism evidence="3 4">
    <name type="scientific">Stylosanthes scabra</name>
    <dbReference type="NCBI Taxonomy" id="79078"/>
    <lineage>
        <taxon>Eukaryota</taxon>
        <taxon>Viridiplantae</taxon>
        <taxon>Streptophyta</taxon>
        <taxon>Embryophyta</taxon>
        <taxon>Tracheophyta</taxon>
        <taxon>Spermatophyta</taxon>
        <taxon>Magnoliopsida</taxon>
        <taxon>eudicotyledons</taxon>
        <taxon>Gunneridae</taxon>
        <taxon>Pentapetalae</taxon>
        <taxon>rosids</taxon>
        <taxon>fabids</taxon>
        <taxon>Fabales</taxon>
        <taxon>Fabaceae</taxon>
        <taxon>Papilionoideae</taxon>
        <taxon>50 kb inversion clade</taxon>
        <taxon>dalbergioids sensu lato</taxon>
        <taxon>Dalbergieae</taxon>
        <taxon>Pterocarpus clade</taxon>
        <taxon>Stylosanthes</taxon>
    </lineage>
</organism>
<comment type="caution">
    <text evidence="3">The sequence shown here is derived from an EMBL/GenBank/DDBJ whole genome shotgun (WGS) entry which is preliminary data.</text>
</comment>
<dbReference type="EMBL" id="JASCZI010060554">
    <property type="protein sequence ID" value="MED6133832.1"/>
    <property type="molecule type" value="Genomic_DNA"/>
</dbReference>
<dbReference type="Proteomes" id="UP001341840">
    <property type="component" value="Unassembled WGS sequence"/>
</dbReference>
<protein>
    <submittedName>
        <fullName evidence="3">Uncharacterized protein</fullName>
    </submittedName>
</protein>
<evidence type="ECO:0000256" key="2">
    <source>
        <dbReference type="SAM" id="Phobius"/>
    </source>
</evidence>
<keyword evidence="2" id="KW-0812">Transmembrane</keyword>
<gene>
    <name evidence="3" type="ORF">PIB30_031959</name>
</gene>
<accession>A0ABU6SBV2</accession>
<feature type="compositionally biased region" description="Basic and acidic residues" evidence="1">
    <location>
        <begin position="9"/>
        <end position="28"/>
    </location>
</feature>
<keyword evidence="2" id="KW-0472">Membrane</keyword>
<evidence type="ECO:0000256" key="1">
    <source>
        <dbReference type="SAM" id="MobiDB-lite"/>
    </source>
</evidence>
<keyword evidence="2" id="KW-1133">Transmembrane helix</keyword>
<evidence type="ECO:0000313" key="4">
    <source>
        <dbReference type="Proteomes" id="UP001341840"/>
    </source>
</evidence>
<evidence type="ECO:0000313" key="3">
    <source>
        <dbReference type="EMBL" id="MED6133832.1"/>
    </source>
</evidence>
<proteinExistence type="predicted"/>
<feature type="transmembrane region" description="Helical" evidence="2">
    <location>
        <begin position="129"/>
        <end position="148"/>
    </location>
</feature>